<dbReference type="AlphaFoldDB" id="A0A918MII1"/>
<feature type="region of interest" description="Disordered" evidence="3">
    <location>
        <begin position="1"/>
        <end position="22"/>
    </location>
</feature>
<dbReference type="PRINTS" id="PR00080">
    <property type="entry name" value="SDRFAMILY"/>
</dbReference>
<evidence type="ECO:0000256" key="1">
    <source>
        <dbReference type="ARBA" id="ARBA00006484"/>
    </source>
</evidence>
<evidence type="ECO:0000259" key="4">
    <source>
        <dbReference type="SMART" id="SM00822"/>
    </source>
</evidence>
<dbReference type="Proteomes" id="UP000655443">
    <property type="component" value="Unassembled WGS sequence"/>
</dbReference>
<evidence type="ECO:0000256" key="2">
    <source>
        <dbReference type="ARBA" id="ARBA00023002"/>
    </source>
</evidence>
<dbReference type="PANTHER" id="PTHR43639">
    <property type="entry name" value="OXIDOREDUCTASE, SHORT-CHAIN DEHYDROGENASE/REDUCTASE FAMILY (AFU_ORTHOLOGUE AFUA_5G02870)"/>
    <property type="match status" value="1"/>
</dbReference>
<dbReference type="EMBL" id="BMVG01000111">
    <property type="protein sequence ID" value="GGW25118.1"/>
    <property type="molecule type" value="Genomic_DNA"/>
</dbReference>
<evidence type="ECO:0000256" key="3">
    <source>
        <dbReference type="SAM" id="MobiDB-lite"/>
    </source>
</evidence>
<accession>A0A918MII1</accession>
<dbReference type="InterPro" id="IPR002347">
    <property type="entry name" value="SDR_fam"/>
</dbReference>
<dbReference type="FunFam" id="3.40.50.720:FF:000084">
    <property type="entry name" value="Short-chain dehydrogenase reductase"/>
    <property type="match status" value="1"/>
</dbReference>
<dbReference type="SUPFAM" id="SSF51735">
    <property type="entry name" value="NAD(P)-binding Rossmann-fold domains"/>
    <property type="match status" value="1"/>
</dbReference>
<evidence type="ECO:0000313" key="6">
    <source>
        <dbReference type="Proteomes" id="UP000655443"/>
    </source>
</evidence>
<reference evidence="5" key="1">
    <citation type="journal article" date="2014" name="Int. J. Syst. Evol. Microbiol.">
        <title>Complete genome sequence of Corynebacterium casei LMG S-19264T (=DSM 44701T), isolated from a smear-ripened cheese.</title>
        <authorList>
            <consortium name="US DOE Joint Genome Institute (JGI-PGF)"/>
            <person name="Walter F."/>
            <person name="Albersmeier A."/>
            <person name="Kalinowski J."/>
            <person name="Ruckert C."/>
        </authorList>
    </citation>
    <scope>NUCLEOTIDE SEQUENCE</scope>
    <source>
        <strain evidence="5">JCM 4714</strain>
    </source>
</reference>
<dbReference type="InterPro" id="IPR057326">
    <property type="entry name" value="KR_dom"/>
</dbReference>
<reference evidence="5" key="2">
    <citation type="submission" date="2020-09" db="EMBL/GenBank/DDBJ databases">
        <authorList>
            <person name="Sun Q."/>
            <person name="Ohkuma M."/>
        </authorList>
    </citation>
    <scope>NUCLEOTIDE SEQUENCE</scope>
    <source>
        <strain evidence="5">JCM 4714</strain>
    </source>
</reference>
<dbReference type="SMART" id="SM00822">
    <property type="entry name" value="PKS_KR"/>
    <property type="match status" value="1"/>
</dbReference>
<sequence length="285" mass="29191">MIRHSGADTAGPGMGPADPIRTGGASIMSTLAGKTALVTGSSRGIGRAIAIRLGAEGARVAVHYANNEDAAAETVARIEKEGGRAFAVQARFGDDDAVDRLFEGLAARLPADGGGLDILVNNAGISSHSSIGQITPEEWDTLLAVNVTAPFFVTQRAVTMLNDGGRIVTIGSVASRFSVSTQIGYSITKAALDALTPALANELGRRGITVNSVAPGTVLTDMTAHYTSVPEVVAQLESVVALGRLAEPEEIADVVAFLVGPQGRYISGRTLDVSGGTYLGPIIPG</sequence>
<name>A0A918MII1_9ACTN</name>
<dbReference type="PRINTS" id="PR00081">
    <property type="entry name" value="GDHRDH"/>
</dbReference>
<dbReference type="GO" id="GO:0016491">
    <property type="term" value="F:oxidoreductase activity"/>
    <property type="evidence" value="ECO:0007669"/>
    <property type="project" value="UniProtKB-KW"/>
</dbReference>
<keyword evidence="6" id="KW-1185">Reference proteome</keyword>
<gene>
    <name evidence="5" type="ORF">GCM10010339_94700</name>
</gene>
<dbReference type="InterPro" id="IPR036291">
    <property type="entry name" value="NAD(P)-bd_dom_sf"/>
</dbReference>
<dbReference type="Gene3D" id="3.40.50.720">
    <property type="entry name" value="NAD(P)-binding Rossmann-like Domain"/>
    <property type="match status" value="1"/>
</dbReference>
<feature type="domain" description="Ketoreductase" evidence="4">
    <location>
        <begin position="34"/>
        <end position="216"/>
    </location>
</feature>
<comment type="caution">
    <text evidence="5">The sequence shown here is derived from an EMBL/GenBank/DDBJ whole genome shotgun (WGS) entry which is preliminary data.</text>
</comment>
<dbReference type="Pfam" id="PF13561">
    <property type="entry name" value="adh_short_C2"/>
    <property type="match status" value="1"/>
</dbReference>
<organism evidence="5 6">
    <name type="scientific">Streptomyces alanosinicus</name>
    <dbReference type="NCBI Taxonomy" id="68171"/>
    <lineage>
        <taxon>Bacteria</taxon>
        <taxon>Bacillati</taxon>
        <taxon>Actinomycetota</taxon>
        <taxon>Actinomycetes</taxon>
        <taxon>Kitasatosporales</taxon>
        <taxon>Streptomycetaceae</taxon>
        <taxon>Streptomyces</taxon>
    </lineage>
</organism>
<evidence type="ECO:0000313" key="5">
    <source>
        <dbReference type="EMBL" id="GGW25118.1"/>
    </source>
</evidence>
<proteinExistence type="inferred from homology"/>
<dbReference type="InterPro" id="IPR020904">
    <property type="entry name" value="Sc_DH/Rdtase_CS"/>
</dbReference>
<protein>
    <submittedName>
        <fullName evidence="5">Short-chain dehydrogenase</fullName>
    </submittedName>
</protein>
<dbReference type="PROSITE" id="PS00061">
    <property type="entry name" value="ADH_SHORT"/>
    <property type="match status" value="1"/>
</dbReference>
<keyword evidence="2" id="KW-0560">Oxidoreductase</keyword>
<comment type="similarity">
    <text evidence="1">Belongs to the short-chain dehydrogenases/reductases (SDR) family.</text>
</comment>
<dbReference type="PANTHER" id="PTHR43639:SF1">
    <property type="entry name" value="SHORT-CHAIN DEHYDROGENASE_REDUCTASE FAMILY PROTEIN"/>
    <property type="match status" value="1"/>
</dbReference>